<reference evidence="1" key="2">
    <citation type="journal article" date="2021" name="PeerJ">
        <title>Extensive microbial diversity within the chicken gut microbiome revealed by metagenomics and culture.</title>
        <authorList>
            <person name="Gilroy R."/>
            <person name="Ravi A."/>
            <person name="Getino M."/>
            <person name="Pursley I."/>
            <person name="Horton D.L."/>
            <person name="Alikhan N.F."/>
            <person name="Baker D."/>
            <person name="Gharbi K."/>
            <person name="Hall N."/>
            <person name="Watson M."/>
            <person name="Adriaenssens E.M."/>
            <person name="Foster-Nyarko E."/>
            <person name="Jarju S."/>
            <person name="Secka A."/>
            <person name="Antonio M."/>
            <person name="Oren A."/>
            <person name="Chaudhuri R.R."/>
            <person name="La Ragione R."/>
            <person name="Hildebrand F."/>
            <person name="Pallen M.J."/>
        </authorList>
    </citation>
    <scope>NUCLEOTIDE SEQUENCE</scope>
    <source>
        <strain evidence="1">ChiSxjej1B13-7958</strain>
    </source>
</reference>
<evidence type="ECO:0000313" key="1">
    <source>
        <dbReference type="EMBL" id="HIR46058.1"/>
    </source>
</evidence>
<accession>A0A9D1AMB6</accession>
<protein>
    <submittedName>
        <fullName evidence="1">Uncharacterized protein</fullName>
    </submittedName>
</protein>
<evidence type="ECO:0000313" key="2">
    <source>
        <dbReference type="Proteomes" id="UP000824242"/>
    </source>
</evidence>
<reference evidence="1" key="1">
    <citation type="submission" date="2020-10" db="EMBL/GenBank/DDBJ databases">
        <authorList>
            <person name="Gilroy R."/>
        </authorList>
    </citation>
    <scope>NUCLEOTIDE SEQUENCE</scope>
    <source>
        <strain evidence="1">ChiSxjej1B13-7958</strain>
    </source>
</reference>
<name>A0A9D1AMB6_9FIRM</name>
<dbReference type="AlphaFoldDB" id="A0A9D1AMB6"/>
<dbReference type="EMBL" id="DVGZ01000001">
    <property type="protein sequence ID" value="HIR46058.1"/>
    <property type="molecule type" value="Genomic_DNA"/>
</dbReference>
<dbReference type="Proteomes" id="UP000824242">
    <property type="component" value="Unassembled WGS sequence"/>
</dbReference>
<comment type="caution">
    <text evidence="1">The sequence shown here is derived from an EMBL/GenBank/DDBJ whole genome shotgun (WGS) entry which is preliminary data.</text>
</comment>
<organism evidence="1 2">
    <name type="scientific">Candidatus Caccousia avicola</name>
    <dbReference type="NCBI Taxonomy" id="2840721"/>
    <lineage>
        <taxon>Bacteria</taxon>
        <taxon>Bacillati</taxon>
        <taxon>Bacillota</taxon>
        <taxon>Clostridia</taxon>
        <taxon>Eubacteriales</taxon>
        <taxon>Oscillospiraceae</taxon>
        <taxon>Oscillospiraceae incertae sedis</taxon>
        <taxon>Candidatus Caccousia</taxon>
    </lineage>
</organism>
<gene>
    <name evidence="1" type="ORF">IAB89_00130</name>
</gene>
<sequence length="91" mass="10668">MENVLKLIVRGNPETVRASQETKAGEQRRKELLEELREVHRRLACNEAWFQLETDEDLVEACVYERQSLLAQGRSLFERAKKEHVQCAPFL</sequence>
<proteinExistence type="predicted"/>